<accession>A0ABQ9GV85</accession>
<feature type="compositionally biased region" description="Acidic residues" evidence="1">
    <location>
        <begin position="35"/>
        <end position="54"/>
    </location>
</feature>
<sequence>MYADGIRKQESNDQIANRNIEDEGSNECNTQSEQSTEDLFSDGDEYVPDDDELSTDTSRKRERNCNGLKRRKAAIKRARGESYVSQNGETGQEKVQPNTRVLLFGTTYLATYRKSKSVKVLSVHCNKLAGKKVDVIKSYLQKGLSASPPDKRGHHENRPHKIEKCASDYIIEHIKEFPSKSSRYSRNINPHRRYLSPLMNLSKIHRFYTEKCVANYLPDKFKAKRCSYSRIFTTEFNLLSRRPRSDTHSLSDAGGLAAHYIESLLCIYISCGSTIREYILYRRTQRKQHFSSAQKKLLIEIEMTCVALHISTLIEFHQTVKQNDHLVNWTDSCAVLEGMFKAVKYKFPEVDHMYLDSDRDFGRIEKNLRCNEVIFVLEQYRTIIA</sequence>
<name>A0ABQ9GV85_9NEOP</name>
<gene>
    <name evidence="2" type="ORF">PR048_023845</name>
</gene>
<feature type="compositionally biased region" description="Basic and acidic residues" evidence="1">
    <location>
        <begin position="1"/>
        <end position="11"/>
    </location>
</feature>
<proteinExistence type="predicted"/>
<protein>
    <submittedName>
        <fullName evidence="2">Uncharacterized protein</fullName>
    </submittedName>
</protein>
<organism evidence="2 3">
    <name type="scientific">Dryococelus australis</name>
    <dbReference type="NCBI Taxonomy" id="614101"/>
    <lineage>
        <taxon>Eukaryota</taxon>
        <taxon>Metazoa</taxon>
        <taxon>Ecdysozoa</taxon>
        <taxon>Arthropoda</taxon>
        <taxon>Hexapoda</taxon>
        <taxon>Insecta</taxon>
        <taxon>Pterygota</taxon>
        <taxon>Neoptera</taxon>
        <taxon>Polyneoptera</taxon>
        <taxon>Phasmatodea</taxon>
        <taxon>Verophasmatodea</taxon>
        <taxon>Anareolatae</taxon>
        <taxon>Phasmatidae</taxon>
        <taxon>Eurycanthinae</taxon>
        <taxon>Dryococelus</taxon>
    </lineage>
</organism>
<reference evidence="2 3" key="1">
    <citation type="submission" date="2023-02" db="EMBL/GenBank/DDBJ databases">
        <title>LHISI_Scaffold_Assembly.</title>
        <authorList>
            <person name="Stuart O.P."/>
            <person name="Cleave R."/>
            <person name="Magrath M.J.L."/>
            <person name="Mikheyev A.S."/>
        </authorList>
    </citation>
    <scope>NUCLEOTIDE SEQUENCE [LARGE SCALE GENOMIC DNA]</scope>
    <source>
        <strain evidence="2">Daus_M_001</strain>
        <tissue evidence="2">Leg muscle</tissue>
    </source>
</reference>
<evidence type="ECO:0000313" key="2">
    <source>
        <dbReference type="EMBL" id="KAJ8875937.1"/>
    </source>
</evidence>
<evidence type="ECO:0000256" key="1">
    <source>
        <dbReference type="SAM" id="MobiDB-lite"/>
    </source>
</evidence>
<keyword evidence="3" id="KW-1185">Reference proteome</keyword>
<dbReference type="Proteomes" id="UP001159363">
    <property type="component" value="Chromosome 8"/>
</dbReference>
<evidence type="ECO:0000313" key="3">
    <source>
        <dbReference type="Proteomes" id="UP001159363"/>
    </source>
</evidence>
<dbReference type="EMBL" id="JARBHB010000009">
    <property type="protein sequence ID" value="KAJ8875937.1"/>
    <property type="molecule type" value="Genomic_DNA"/>
</dbReference>
<comment type="caution">
    <text evidence="2">The sequence shown here is derived from an EMBL/GenBank/DDBJ whole genome shotgun (WGS) entry which is preliminary data.</text>
</comment>
<feature type="region of interest" description="Disordered" evidence="1">
    <location>
        <begin position="1"/>
        <end position="63"/>
    </location>
</feature>